<dbReference type="Gene3D" id="1.20.1250.20">
    <property type="entry name" value="MFS general substrate transporter like domains"/>
    <property type="match status" value="2"/>
</dbReference>
<comment type="similarity">
    <text evidence="2">Belongs to the major facilitator superfamily. Proton-dependent oligopeptide transporter (POT/PTR) (TC 2.A.17) family.</text>
</comment>
<feature type="transmembrane region" description="Helical" evidence="6">
    <location>
        <begin position="379"/>
        <end position="399"/>
    </location>
</feature>
<dbReference type="Pfam" id="PF00854">
    <property type="entry name" value="PTR2"/>
    <property type="match status" value="2"/>
</dbReference>
<feature type="transmembrane region" description="Helical" evidence="6">
    <location>
        <begin position="260"/>
        <end position="277"/>
    </location>
</feature>
<evidence type="ECO:0000256" key="3">
    <source>
        <dbReference type="ARBA" id="ARBA00022692"/>
    </source>
</evidence>
<keyword evidence="3 6" id="KW-0812">Transmembrane</keyword>
<comment type="subcellular location">
    <subcellularLocation>
        <location evidence="1">Membrane</location>
        <topology evidence="1">Multi-pass membrane protein</topology>
    </subcellularLocation>
</comment>
<feature type="transmembrane region" description="Helical" evidence="6">
    <location>
        <begin position="347"/>
        <end position="367"/>
    </location>
</feature>
<sequence length="441" mass="47615">MPDTAARARRFPPSIKFLAWNEAAERFSYYGMASILVLHMVRNLGFAENQSIAAYQLFTAGVYLTPIAGAFLADRYWGRYRTILWLSLGYVAGHAVLALWESAAGLAVGLALIAVGAGGLKPCASAFAGDQIPPEDEGLVARLYDLYYWMINLGSTASTIVIPLLLDKVSPRVAFGVPGLAMAAALALFWAGRGRYVHVPPSHRAAPATAAVARAMPGADPAAAPAGRVVLRILAVFAPISIFWALFFQYGSSWTLQAERMVRPVLPVVGQLAAGNVQTLDAAFVLTLIPLFAIVVFPAVERRGVRVTPLRKMTVGMYVTVLSFVAAALVEAALARGPVHVAWQIPQYFFLAVGEVLVSVTALEFAYSQAPRHLKSVVMACWYLTIWAGTFLTAIVAWVNRFQGVPYFVFFAGLMVIAAVVFTGVAWWYPDQRATAVRAAA</sequence>
<evidence type="ECO:0000313" key="7">
    <source>
        <dbReference type="EMBL" id="BDG03989.1"/>
    </source>
</evidence>
<evidence type="ECO:0000313" key="8">
    <source>
        <dbReference type="Proteomes" id="UP001162891"/>
    </source>
</evidence>
<keyword evidence="5 6" id="KW-0472">Membrane</keyword>
<accession>A0ABN6MW10</accession>
<name>A0ABN6MW10_9BACT</name>
<feature type="transmembrane region" description="Helical" evidence="6">
    <location>
        <begin position="283"/>
        <end position="301"/>
    </location>
</feature>
<evidence type="ECO:0000256" key="2">
    <source>
        <dbReference type="ARBA" id="ARBA00005982"/>
    </source>
</evidence>
<gene>
    <name evidence="7" type="primary">ygdR</name>
    <name evidence="7" type="ORF">AMOR_29850</name>
</gene>
<dbReference type="SUPFAM" id="SSF103473">
    <property type="entry name" value="MFS general substrate transporter"/>
    <property type="match status" value="1"/>
</dbReference>
<dbReference type="RefSeq" id="WP_248352364.1">
    <property type="nucleotide sequence ID" value="NZ_AP025591.1"/>
</dbReference>
<keyword evidence="8" id="KW-1185">Reference proteome</keyword>
<feature type="transmembrane region" description="Helical" evidence="6">
    <location>
        <begin position="52"/>
        <end position="71"/>
    </location>
</feature>
<dbReference type="InterPro" id="IPR000109">
    <property type="entry name" value="POT_fam"/>
</dbReference>
<feature type="transmembrane region" description="Helical" evidence="6">
    <location>
        <begin position="173"/>
        <end position="192"/>
    </location>
</feature>
<dbReference type="PANTHER" id="PTHR11654">
    <property type="entry name" value="OLIGOPEPTIDE TRANSPORTER-RELATED"/>
    <property type="match status" value="1"/>
</dbReference>
<evidence type="ECO:0000256" key="1">
    <source>
        <dbReference type="ARBA" id="ARBA00004141"/>
    </source>
</evidence>
<evidence type="ECO:0000256" key="4">
    <source>
        <dbReference type="ARBA" id="ARBA00022989"/>
    </source>
</evidence>
<protein>
    <submittedName>
        <fullName evidence="7">Oligopeptide transporter</fullName>
    </submittedName>
</protein>
<reference evidence="8" key="1">
    <citation type="journal article" date="2022" name="Int. J. Syst. Evol. Microbiol.">
        <title>Anaeromyxobacter oryzae sp. nov., Anaeromyxobacter diazotrophicus sp. nov. and Anaeromyxobacter paludicola sp. nov., isolated from paddy soils.</title>
        <authorList>
            <person name="Itoh H."/>
            <person name="Xu Z."/>
            <person name="Mise K."/>
            <person name="Masuda Y."/>
            <person name="Ushijima N."/>
            <person name="Hayakawa C."/>
            <person name="Shiratori Y."/>
            <person name="Senoo K."/>
        </authorList>
    </citation>
    <scope>NUCLEOTIDE SEQUENCE [LARGE SCALE GENOMIC DNA]</scope>
    <source>
        <strain evidence="8">Red232</strain>
    </source>
</reference>
<organism evidence="7 8">
    <name type="scientific">Anaeromyxobacter oryzae</name>
    <dbReference type="NCBI Taxonomy" id="2918170"/>
    <lineage>
        <taxon>Bacteria</taxon>
        <taxon>Pseudomonadati</taxon>
        <taxon>Myxococcota</taxon>
        <taxon>Myxococcia</taxon>
        <taxon>Myxococcales</taxon>
        <taxon>Cystobacterineae</taxon>
        <taxon>Anaeromyxobacteraceae</taxon>
        <taxon>Anaeromyxobacter</taxon>
    </lineage>
</organism>
<dbReference type="Proteomes" id="UP001162891">
    <property type="component" value="Chromosome"/>
</dbReference>
<feature type="transmembrane region" description="Helical" evidence="6">
    <location>
        <begin position="405"/>
        <end position="429"/>
    </location>
</feature>
<feature type="transmembrane region" description="Helical" evidence="6">
    <location>
        <begin position="229"/>
        <end position="248"/>
    </location>
</feature>
<dbReference type="EMBL" id="AP025591">
    <property type="protein sequence ID" value="BDG03989.1"/>
    <property type="molecule type" value="Genomic_DNA"/>
</dbReference>
<feature type="transmembrane region" description="Helical" evidence="6">
    <location>
        <begin position="107"/>
        <end position="127"/>
    </location>
</feature>
<evidence type="ECO:0000256" key="5">
    <source>
        <dbReference type="ARBA" id="ARBA00023136"/>
    </source>
</evidence>
<feature type="transmembrane region" description="Helical" evidence="6">
    <location>
        <begin position="83"/>
        <end position="100"/>
    </location>
</feature>
<keyword evidence="4 6" id="KW-1133">Transmembrane helix</keyword>
<feature type="transmembrane region" description="Helical" evidence="6">
    <location>
        <begin position="313"/>
        <end position="335"/>
    </location>
</feature>
<evidence type="ECO:0000256" key="6">
    <source>
        <dbReference type="SAM" id="Phobius"/>
    </source>
</evidence>
<dbReference type="InterPro" id="IPR036259">
    <property type="entry name" value="MFS_trans_sf"/>
</dbReference>
<feature type="transmembrane region" description="Helical" evidence="6">
    <location>
        <begin position="147"/>
        <end position="166"/>
    </location>
</feature>
<proteinExistence type="inferred from homology"/>